<protein>
    <recommendedName>
        <fullName evidence="5">SRPBCC family protein</fullName>
    </recommendedName>
</protein>
<keyword evidence="2" id="KW-0472">Membrane</keyword>
<accession>A0A3N2RBE6</accession>
<evidence type="ECO:0000256" key="2">
    <source>
        <dbReference type="SAM" id="Phobius"/>
    </source>
</evidence>
<evidence type="ECO:0008006" key="5">
    <source>
        <dbReference type="Google" id="ProtNLM"/>
    </source>
</evidence>
<gene>
    <name evidence="3" type="ORF">D9T17_21660</name>
</gene>
<dbReference type="Proteomes" id="UP000275910">
    <property type="component" value="Unassembled WGS sequence"/>
</dbReference>
<name>A0A3N2RBE6_LYSEN</name>
<dbReference type="Pfam" id="PF10604">
    <property type="entry name" value="Polyketide_cyc2"/>
    <property type="match status" value="1"/>
</dbReference>
<dbReference type="EMBL" id="RCTY01000055">
    <property type="protein sequence ID" value="ROU04737.1"/>
    <property type="molecule type" value="Genomic_DNA"/>
</dbReference>
<keyword evidence="2" id="KW-1133">Transmembrane helix</keyword>
<evidence type="ECO:0000313" key="4">
    <source>
        <dbReference type="Proteomes" id="UP000275910"/>
    </source>
</evidence>
<dbReference type="InterPro" id="IPR023393">
    <property type="entry name" value="START-like_dom_sf"/>
</dbReference>
<feature type="transmembrane region" description="Helical" evidence="2">
    <location>
        <begin position="70"/>
        <end position="88"/>
    </location>
</feature>
<reference evidence="3 4" key="1">
    <citation type="submission" date="2018-10" db="EMBL/GenBank/DDBJ databases">
        <title>The genome of Lysobacter enzymogenes OH11.</title>
        <authorList>
            <person name="Liu F."/>
            <person name="Zhao Y."/>
            <person name="Qian G."/>
            <person name="Chen Y."/>
            <person name="Xu H."/>
        </authorList>
    </citation>
    <scope>NUCLEOTIDE SEQUENCE [LARGE SCALE GENOMIC DNA]</scope>
    <source>
        <strain evidence="3 4">OH11</strain>
    </source>
</reference>
<evidence type="ECO:0000256" key="1">
    <source>
        <dbReference type="SAM" id="MobiDB-lite"/>
    </source>
</evidence>
<dbReference type="Gene3D" id="3.30.530.20">
    <property type="match status" value="1"/>
</dbReference>
<dbReference type="CDD" id="cd07818">
    <property type="entry name" value="SRPBCC_1"/>
    <property type="match status" value="1"/>
</dbReference>
<evidence type="ECO:0000313" key="3">
    <source>
        <dbReference type="EMBL" id="ROU04737.1"/>
    </source>
</evidence>
<feature type="compositionally biased region" description="Low complexity" evidence="1">
    <location>
        <begin position="1"/>
        <end position="25"/>
    </location>
</feature>
<organism evidence="3 4">
    <name type="scientific">Lysobacter enzymogenes</name>
    <dbReference type="NCBI Taxonomy" id="69"/>
    <lineage>
        <taxon>Bacteria</taxon>
        <taxon>Pseudomonadati</taxon>
        <taxon>Pseudomonadota</taxon>
        <taxon>Gammaproteobacteria</taxon>
        <taxon>Lysobacterales</taxon>
        <taxon>Lysobacteraceae</taxon>
        <taxon>Lysobacter</taxon>
    </lineage>
</organism>
<sequence>MRGREGPAAPARRAIASLRRAAATKPPRPRRRPPSVGEPRPSPRCPRDGASIGATPPEGDRVVKALLKGLLYLVLLLALVCVGGGLLLPSTTHVERSIAIDRPPAQVYAMLDSFKRFNEWSPWYTLEPEAKYSYSGPQSGVGARMAWDGETVGRGSQQIEASAPQKIVLALEFDGSRATASYALAAEGDGTRVTWALDSDHGYNPIARWFGLLMEKMVGKDYEQGLARLKQVLENEPR</sequence>
<proteinExistence type="predicted"/>
<dbReference type="SUPFAM" id="SSF55961">
    <property type="entry name" value="Bet v1-like"/>
    <property type="match status" value="1"/>
</dbReference>
<keyword evidence="2" id="KW-0812">Transmembrane</keyword>
<feature type="region of interest" description="Disordered" evidence="1">
    <location>
        <begin position="1"/>
        <end position="58"/>
    </location>
</feature>
<dbReference type="AlphaFoldDB" id="A0A3N2RBE6"/>
<dbReference type="InterPro" id="IPR019587">
    <property type="entry name" value="Polyketide_cyclase/dehydratase"/>
</dbReference>
<comment type="caution">
    <text evidence="3">The sequence shown here is derived from an EMBL/GenBank/DDBJ whole genome shotgun (WGS) entry which is preliminary data.</text>
</comment>